<evidence type="ECO:0000313" key="1">
    <source>
        <dbReference type="EMBL" id="GBP92284.1"/>
    </source>
</evidence>
<name>A0A4C1ZZ37_EUMVA</name>
<dbReference type="EMBL" id="BGZK01002258">
    <property type="protein sequence ID" value="GBP92284.1"/>
    <property type="molecule type" value="Genomic_DNA"/>
</dbReference>
<comment type="caution">
    <text evidence="1">The sequence shown here is derived from an EMBL/GenBank/DDBJ whole genome shotgun (WGS) entry which is preliminary data.</text>
</comment>
<proteinExistence type="predicted"/>
<gene>
    <name evidence="1" type="ORF">EVAR_24953_1</name>
</gene>
<evidence type="ECO:0000313" key="2">
    <source>
        <dbReference type="Proteomes" id="UP000299102"/>
    </source>
</evidence>
<protein>
    <submittedName>
        <fullName evidence="1">Uncharacterized protein</fullName>
    </submittedName>
</protein>
<dbReference type="Proteomes" id="UP000299102">
    <property type="component" value="Unassembled WGS sequence"/>
</dbReference>
<reference evidence="1 2" key="1">
    <citation type="journal article" date="2019" name="Commun. Biol.">
        <title>The bagworm genome reveals a unique fibroin gene that provides high tensile strength.</title>
        <authorList>
            <person name="Kono N."/>
            <person name="Nakamura H."/>
            <person name="Ohtoshi R."/>
            <person name="Tomita M."/>
            <person name="Numata K."/>
            <person name="Arakawa K."/>
        </authorList>
    </citation>
    <scope>NUCLEOTIDE SEQUENCE [LARGE SCALE GENOMIC DNA]</scope>
</reference>
<dbReference type="OrthoDB" id="7489123at2759"/>
<sequence>MVTADYGHSPPGGITSALMEDGEEERELATGILIYWTKRELGSCHLKYHTLLSTIDKKRLTDAEIHVSAMAIKSLQRLELPVREPSYLLFYIASAKLPVELKAWFKQKYGSDPRVLPTIERVFDRGVSRREMSAPRQQSTAFVKQLGMWYTYLGRHFTREYDRVQLGASSATGICTTVSLHPASLLLLVNPYEEQLPSERYKRESVGSRSFDIDPRLLRTIYGQRLHISTSSEGVDAGGHIMPSALIVLRISAASARGFACVDFEHIPLSCVSTVYDLNPNPDFDTDLFHF</sequence>
<accession>A0A4C1ZZ37</accession>
<keyword evidence="2" id="KW-1185">Reference proteome</keyword>
<organism evidence="1 2">
    <name type="scientific">Eumeta variegata</name>
    <name type="common">Bagworm moth</name>
    <name type="synonym">Eumeta japonica</name>
    <dbReference type="NCBI Taxonomy" id="151549"/>
    <lineage>
        <taxon>Eukaryota</taxon>
        <taxon>Metazoa</taxon>
        <taxon>Ecdysozoa</taxon>
        <taxon>Arthropoda</taxon>
        <taxon>Hexapoda</taxon>
        <taxon>Insecta</taxon>
        <taxon>Pterygota</taxon>
        <taxon>Neoptera</taxon>
        <taxon>Endopterygota</taxon>
        <taxon>Lepidoptera</taxon>
        <taxon>Glossata</taxon>
        <taxon>Ditrysia</taxon>
        <taxon>Tineoidea</taxon>
        <taxon>Psychidae</taxon>
        <taxon>Oiketicinae</taxon>
        <taxon>Eumeta</taxon>
    </lineage>
</organism>
<dbReference type="AlphaFoldDB" id="A0A4C1ZZ37"/>